<dbReference type="Pfam" id="PF03235">
    <property type="entry name" value="GmrSD_N"/>
    <property type="match status" value="1"/>
</dbReference>
<dbReference type="PANTHER" id="PTHR39639">
    <property type="entry name" value="CHROMOSOME 16, WHOLE GENOME SHOTGUN SEQUENCE"/>
    <property type="match status" value="1"/>
</dbReference>
<dbReference type="AlphaFoldDB" id="A0A7U8GFJ1"/>
<name>A0A7U8GFJ1_CAMLA</name>
<proteinExistence type="predicted"/>
<feature type="domain" description="GmrSD restriction endonucleases N-terminal" evidence="1">
    <location>
        <begin position="53"/>
        <end position="188"/>
    </location>
</feature>
<dbReference type="Proteomes" id="UP000556298">
    <property type="component" value="Unassembled WGS sequence"/>
</dbReference>
<evidence type="ECO:0000259" key="1">
    <source>
        <dbReference type="Pfam" id="PF03235"/>
    </source>
</evidence>
<evidence type="ECO:0000313" key="2">
    <source>
        <dbReference type="EMBL" id="EAJ5681184.1"/>
    </source>
</evidence>
<comment type="caution">
    <text evidence="2">The sequence shown here is derived from an EMBL/GenBank/DDBJ whole genome shotgun (WGS) entry which is preliminary data.</text>
</comment>
<organism evidence="2 3">
    <name type="scientific">Campylobacter lari</name>
    <dbReference type="NCBI Taxonomy" id="201"/>
    <lineage>
        <taxon>Bacteria</taxon>
        <taxon>Pseudomonadati</taxon>
        <taxon>Campylobacterota</taxon>
        <taxon>Epsilonproteobacteria</taxon>
        <taxon>Campylobacterales</taxon>
        <taxon>Campylobacteraceae</taxon>
        <taxon>Campylobacter</taxon>
    </lineage>
</organism>
<protein>
    <submittedName>
        <fullName evidence="2">DUF262 domain-containing protein</fullName>
    </submittedName>
</protein>
<reference evidence="2 3" key="1">
    <citation type="submission" date="2018-05" db="EMBL/GenBank/DDBJ databases">
        <authorList>
            <consortium name="PulseNet: The National Subtyping Network for Foodborne Disease Surveillance"/>
            <person name="Tarr C.L."/>
            <person name="Trees E."/>
            <person name="Katz L.S."/>
            <person name="Carleton-Romer H.A."/>
            <person name="Stroika S."/>
            <person name="Kucerova Z."/>
            <person name="Roache K.F."/>
            <person name="Sabol A.L."/>
            <person name="Besser J."/>
            <person name="Gerner-Smidt P."/>
        </authorList>
    </citation>
    <scope>NUCLEOTIDE SEQUENCE [LARGE SCALE GENOMIC DNA]</scope>
    <source>
        <strain evidence="2 3">2016D-0268</strain>
    </source>
</reference>
<dbReference type="InterPro" id="IPR004919">
    <property type="entry name" value="GmrSD_N"/>
</dbReference>
<evidence type="ECO:0000313" key="3">
    <source>
        <dbReference type="Proteomes" id="UP000556298"/>
    </source>
</evidence>
<dbReference type="EMBL" id="AABYWZ010000004">
    <property type="protein sequence ID" value="EAJ5681184.1"/>
    <property type="molecule type" value="Genomic_DNA"/>
</dbReference>
<gene>
    <name evidence="2" type="ORF">BXA13_02490</name>
</gene>
<accession>A0A7U8GFJ1</accession>
<sequence length="366" mass="43732">MKNMHSNAIFEENLYNEFDEKHDKENEIYPIKDIKIYKKSYSVYEANRRIIKKDFILAPDFQRDQRWNNKQKSELIESILMGIPIPVIYAYQAEDGRLEIVDGRQRLGCLNEFLEGELTLKDLKILTECNDKKFEQLQAQEKTRIEDYQLDMYIISSQTPEKIKYDIFDRVNRGGTKINNQEMRNALYNGTCTKIINKMSEYDSFKEATGYPNSKNMKDRYLNLRFFSLYFCLTKKINLELFTPMDDFLAKFMKTVNTTCKEENFQTFLKNYEEVMEFIANNYKDNLFRFETKDIHKTNKRKLSMALFEALTSVFMYAKENQKPFPSKDQINQFKQELDKPEKITYGIDSKENIEFRINKALELIK</sequence>
<dbReference type="PANTHER" id="PTHR39639:SF1">
    <property type="entry name" value="DUF262 DOMAIN-CONTAINING PROTEIN"/>
    <property type="match status" value="1"/>
</dbReference>